<dbReference type="Pfam" id="PF26280">
    <property type="entry name" value="Ig_TRAPPC9-Trs120_2nd"/>
    <property type="match status" value="1"/>
</dbReference>
<protein>
    <recommendedName>
        <fullName evidence="8">p-aminobenzoic acid synthase</fullName>
    </recommendedName>
    <alternativeName>
        <fullName evidence="7">Para-aminobenzoate synthase</fullName>
    </alternativeName>
</protein>
<dbReference type="PANTHER" id="PTHR21512">
    <property type="entry name" value="TRAFFICKING PROTEIN PARTICLE COMPLEX SUBUNIT 9"/>
    <property type="match status" value="1"/>
</dbReference>
<dbReference type="Pfam" id="PF26251">
    <property type="entry name" value="TPR_TRAPPC9-Trs120"/>
    <property type="match status" value="1"/>
</dbReference>
<dbReference type="Gene3D" id="3.60.120.10">
    <property type="entry name" value="Anthranilate synthase"/>
    <property type="match status" value="1"/>
</dbReference>
<comment type="pathway">
    <text evidence="3">Cofactor biosynthesis; tetrahydrofolate biosynthesis; 4-aminobenzoate from chorismate: step 1/2.</text>
</comment>
<dbReference type="Pfam" id="PF08626">
    <property type="entry name" value="TRAPPC9-Trs120"/>
    <property type="match status" value="2"/>
</dbReference>
<evidence type="ECO:0000259" key="10">
    <source>
        <dbReference type="Pfam" id="PF00117"/>
    </source>
</evidence>
<feature type="domain" description="Anthranilate synthase component I N-terminal" evidence="12">
    <location>
        <begin position="1734"/>
        <end position="1878"/>
    </location>
</feature>
<feature type="compositionally biased region" description="Polar residues" evidence="9">
    <location>
        <begin position="191"/>
        <end position="202"/>
    </location>
</feature>
<evidence type="ECO:0000259" key="12">
    <source>
        <dbReference type="Pfam" id="PF04715"/>
    </source>
</evidence>
<dbReference type="InterPro" id="IPR005801">
    <property type="entry name" value="ADC_synthase"/>
</dbReference>
<reference evidence="18 19" key="1">
    <citation type="submission" date="2020-05" db="EMBL/GenBank/DDBJ databases">
        <title>Ceratocystis lukuohia genome.</title>
        <authorList>
            <person name="Harrington T.C."/>
            <person name="Kim K."/>
            <person name="Mayers C.G."/>
        </authorList>
    </citation>
    <scope>NUCLEOTIDE SEQUENCE [LARGE SCALE GENOMIC DNA]</scope>
    <source>
        <strain evidence="18 19">C4212</strain>
    </source>
</reference>
<dbReference type="SUPFAM" id="SSF52317">
    <property type="entry name" value="Class I glutamine amidotransferase-like"/>
    <property type="match status" value="1"/>
</dbReference>
<dbReference type="InterPro" id="IPR015890">
    <property type="entry name" value="Chorismate_C"/>
</dbReference>
<dbReference type="PRINTS" id="PR00095">
    <property type="entry name" value="ANTSNTHASEI"/>
</dbReference>
<dbReference type="Pfam" id="PF00425">
    <property type="entry name" value="Chorismate_bind"/>
    <property type="match status" value="1"/>
</dbReference>
<dbReference type="CDD" id="cd01743">
    <property type="entry name" value="GATase1_Anthranilate_Synthase"/>
    <property type="match status" value="1"/>
</dbReference>
<feature type="domain" description="Chorismate-utilising enzyme C-terminal" evidence="11">
    <location>
        <begin position="1958"/>
        <end position="2233"/>
    </location>
</feature>
<dbReference type="InterPro" id="IPR017926">
    <property type="entry name" value="GATASE"/>
</dbReference>
<evidence type="ECO:0000256" key="7">
    <source>
        <dbReference type="ARBA" id="ARBA00031329"/>
    </source>
</evidence>
<evidence type="ECO:0000256" key="4">
    <source>
        <dbReference type="ARBA" id="ARBA00022909"/>
    </source>
</evidence>
<sequence>MNTVDSLLPFAPARVRALLLPLGPIRSERFTLFAERLQAEGIVPLCDVAADPRPHRTIADGAELTRSTYSTSASPANTATTLAEKNIRALDQELEGLRDQYHRALVHQVVLFEYDSNPDKIISIPEGIVTVPTTTTAGSITPKMVMCDLSSRLLAEMQTMAKSIEGVGYVDSPGQVLATRGRALPDEPRRNSQVSMPISRSSAGAEARNLSRMSMPPLKTSLSNISRSRPRRPSNPIAEHSAVEGQDSGRSTPEAFGSGSRTATPDGFRSPPPERISVQGFGSNGINEKLRQKGKSRVQIVIGSMYLQAGRWSNALKDLSEGAAISRALNDHIWHGKALELILCCLFAMGWAELEFSIPQVCAAALDRPIPEAKPDPSFPDQPRHLRALQAILPDLLDRILGLYSRVSAEKLPQLPMSEAIIRFCKIMSAMQHSNGLLNKTCFDILVEGKWPEKQLTTSPRFTISPTRQTIVTLLFKAFPASSTELLTVVDRAAILSGICFVLGKIGYHRKKTMVSRELMSVLISGLVEARTRGAADVGIHPAAGLISLTGPGAHTKGATLELQEEDVEQGISNLLDVMCRNYGVIDFEMPSKMGSPVQNNEEMDAIVSRIRRQSAARLYGFPGVKLNMLRACINFCEALPDFQGVLKYSSDLLRTAGSGVAPGPRGDDASPMIPREEQTRLLTNISKTYELSRRLGVTDLAGEYWDEFLVRGVSLEPLPEAKAPVQHTKSIIPGVTVSRTSQDVNPFIYNPFLKADEKEAQQSLVAMEPATFKVTLQNPYDIEVNIENISLVGEGIKFESDKEHVIIGSYRTHVARIVGIPQEGGTLRITGARIKVNGCRERVFPIIHDRWVPSPNVKIKAMGMQALQHAVENESLGSPPLKPTPLELHVINEQPLVVLKSTTLPQSSIMILEGERKRFRVTLENTSKKTAVNFILFSFDDSTQAPLRAALQNRDSTPSEMYEYELILMKKQVLRIHKQPDEKRHIAPRGKVTYEFEILGKPGLTSASIQIDYAYLGDNTDDIGPKFHTRRISLPITVTVNGSVEISRCDVMPLFGPIPAPLWEHVHYNSADGTPPFLSSPSPPCDSVMAEGKTAPEDCCLLSLDLRNIWPSNMQVTIATRDGICIDESVLPGNTTRVVLPIRRIHLENPHLAIPALNPNRNRQFVVSSSKVSPDFERNVREAFWYREHILDNIQATWRTTSGPKHSGAVELRSIRLTARMIEAIKVEDVSIDISLEDENGKSTGNLMAVDAFSQVRVRVTNRSPNPIFPLLRLVPALCHRPANMAMESTRKFAWNGVLQRRLPLLGANGSTEVVLGFTALCRGKFEITASVEEAMLFESESDKAERKMKEQGRQRADTEALMEAAVALGIKERRIWHTRQPPWSNYVPGKNLIMAAPFCGRRVLFLDAYDSFTNNIVAMLKSIPGISVSVLKVDAPSVYVEPCTPEAIDRFRRELSRFDAVVCGPGPGSPDCPADVGLMRWLWDISDKESEPMIPVLGICLGFQSMSCHFGGSIRRLRGGLHGMVRPITHAGLPSSSSPLLEALEDSRSNIFSGVQAFNATLYHSLCVSLGQDDVPLAQWETHQWLPFAAAPELVPLAWHVEEREGGEPERILMGVKHITLPLWGVQYHPESACTEAENAKAIVNWLEAATRWNNKTRRIVNRGEKPEFAVDCLAPSHLEALAAFRINHKSEQPELQTSLHTRLTQRKLKLPPGIETPDLLEILQSASGDQIILDSSNHDVVLPAKTSDVRGAYSIVALDVGQAMHIEYRVGSPHAIAVQPSGSGETGKARTSIPFKNRFENIWQLLAEFLSQRKIPMPKGDGSSSPFVGGFLGYMTYEMGLENIHVKLANKDRGHHRPDLHFAWVTKSLIVNHREGCILVQHLKHEANVKDLDNDFWIETTIEKLQSSPIWRNAANKNYQAANDAVANSPQPSSVNAIPSEESLTRPGITVPSSTNYCDGVSACQQYIAAGESYELCLTDQTTISLPLPTSISPDSRRWHIFRSLRKQQPAPFGSYIRLGSATLISSSPERFLNTQPNGLCTMRPMKGTVRKSDLVQTIQQAEDLLHVPKEIAENLMIVDLVRHDLQTVCAAGDVTPTHLMKVEEYATVFTMVTVIEAQLPSHGEYTGLDTLAASFPPGSMTGAPKKRSCEILTALEQEQERSMYSGVVGYIDATGQADWSVTIRSLYSWDDENIVDEDGQLTELWRIGAGGAVTTLSTPEGETAEMYLKLAGPLGALESLDL</sequence>
<evidence type="ECO:0000256" key="1">
    <source>
        <dbReference type="ARBA" id="ARBA00001000"/>
    </source>
</evidence>
<dbReference type="EMBL" id="JABSNW010000001">
    <property type="protein sequence ID" value="KAL2891073.1"/>
    <property type="molecule type" value="Genomic_DNA"/>
</dbReference>
<dbReference type="GeneID" id="98114677"/>
<evidence type="ECO:0000259" key="17">
    <source>
        <dbReference type="Pfam" id="PF26283"/>
    </source>
</evidence>
<comment type="subcellular location">
    <subcellularLocation>
        <location evidence="2">Golgi apparatus</location>
    </subcellularLocation>
</comment>
<dbReference type="Pfam" id="PF04715">
    <property type="entry name" value="Anth_synt_I_N"/>
    <property type="match status" value="1"/>
</dbReference>
<keyword evidence="4" id="KW-0289">Folate biosynthesis</keyword>
<feature type="compositionally biased region" description="Polar residues" evidence="9">
    <location>
        <begin position="1929"/>
        <end position="1940"/>
    </location>
</feature>
<evidence type="ECO:0000256" key="9">
    <source>
        <dbReference type="SAM" id="MobiDB-lite"/>
    </source>
</evidence>
<dbReference type="InterPro" id="IPR006221">
    <property type="entry name" value="TrpG/PapA_dom"/>
</dbReference>
<keyword evidence="6" id="KW-0333">Golgi apparatus</keyword>
<dbReference type="Pfam" id="PF26283">
    <property type="entry name" value="Ig_TRAPPC9-Trs120_4th"/>
    <property type="match status" value="1"/>
</dbReference>
<evidence type="ECO:0000259" key="15">
    <source>
        <dbReference type="Pfam" id="PF26254"/>
    </source>
</evidence>
<dbReference type="RefSeq" id="XP_070862253.1">
    <property type="nucleotide sequence ID" value="XM_071005221.1"/>
</dbReference>
<evidence type="ECO:0000259" key="11">
    <source>
        <dbReference type="Pfam" id="PF00425"/>
    </source>
</evidence>
<dbReference type="InterPro" id="IPR013935">
    <property type="entry name" value="Trs120_TRAPPC9"/>
</dbReference>
<feature type="domain" description="Trs120/TRAPPC9 first Ig-like" evidence="15">
    <location>
        <begin position="711"/>
        <end position="893"/>
    </location>
</feature>
<feature type="domain" description="Trs120/TRAPPC9 TPR region" evidence="14">
    <location>
        <begin position="389"/>
        <end position="697"/>
    </location>
</feature>
<dbReference type="Pfam" id="PF26254">
    <property type="entry name" value="Ig_TRAPPC9-Trs120_1st"/>
    <property type="match status" value="1"/>
</dbReference>
<keyword evidence="19" id="KW-1185">Reference proteome</keyword>
<feature type="domain" description="Trs120/TRAPPC9 N-terminal" evidence="13">
    <location>
        <begin position="58"/>
        <end position="362"/>
    </location>
</feature>
<accession>A0ABR4MS22</accession>
<dbReference type="InterPro" id="IPR058568">
    <property type="entry name" value="Ig_TRAPPC9_Trs120_4th"/>
</dbReference>
<evidence type="ECO:0000256" key="6">
    <source>
        <dbReference type="ARBA" id="ARBA00023034"/>
    </source>
</evidence>
<name>A0ABR4MS22_9PEZI</name>
<evidence type="ECO:0000313" key="18">
    <source>
        <dbReference type="EMBL" id="KAL2891073.1"/>
    </source>
</evidence>
<evidence type="ECO:0000256" key="8">
    <source>
        <dbReference type="ARBA" id="ARBA00031904"/>
    </source>
</evidence>
<dbReference type="InterPro" id="IPR058563">
    <property type="entry name" value="Trs120_TRAPPC9_N"/>
</dbReference>
<dbReference type="PROSITE" id="PS51273">
    <property type="entry name" value="GATASE_TYPE_1"/>
    <property type="match status" value="1"/>
</dbReference>
<dbReference type="SUPFAM" id="SSF56322">
    <property type="entry name" value="ADC synthase"/>
    <property type="match status" value="1"/>
</dbReference>
<dbReference type="InterPro" id="IPR010117">
    <property type="entry name" value="PabB_fungal"/>
</dbReference>
<feature type="domain" description="Glutamine amidotransferase" evidence="10">
    <location>
        <begin position="1407"/>
        <end position="1641"/>
    </location>
</feature>
<dbReference type="NCBIfam" id="TIGR01823">
    <property type="entry name" value="PabB-fungal"/>
    <property type="match status" value="1"/>
</dbReference>
<feature type="domain" description="Trs120/TRAPPC9 fourth Ig-like" evidence="17">
    <location>
        <begin position="1231"/>
        <end position="1383"/>
    </location>
</feature>
<evidence type="ECO:0000256" key="5">
    <source>
        <dbReference type="ARBA" id="ARBA00022962"/>
    </source>
</evidence>
<evidence type="ECO:0000259" key="14">
    <source>
        <dbReference type="Pfam" id="PF26251"/>
    </source>
</evidence>
<dbReference type="InterPro" id="IPR058564">
    <property type="entry name" value="TPR_TRAPPC9_Trs120"/>
</dbReference>
<dbReference type="InterPro" id="IPR058565">
    <property type="entry name" value="Ig_TRAPPC9_Trs120_1st"/>
</dbReference>
<comment type="caution">
    <text evidence="18">The sequence shown here is derived from an EMBL/GenBank/DDBJ whole genome shotgun (WGS) entry which is preliminary data.</text>
</comment>
<feature type="domain" description="Trs120/TRAPPC9 N-terminal" evidence="13">
    <location>
        <begin position="7"/>
        <end position="57"/>
    </location>
</feature>
<evidence type="ECO:0000256" key="2">
    <source>
        <dbReference type="ARBA" id="ARBA00004555"/>
    </source>
</evidence>
<evidence type="ECO:0000259" key="13">
    <source>
        <dbReference type="Pfam" id="PF08626"/>
    </source>
</evidence>
<evidence type="ECO:0000259" key="16">
    <source>
        <dbReference type="Pfam" id="PF26282"/>
    </source>
</evidence>
<feature type="region of interest" description="Disordered" evidence="9">
    <location>
        <begin position="181"/>
        <end position="287"/>
    </location>
</feature>
<dbReference type="InterPro" id="IPR006805">
    <property type="entry name" value="Anth_synth_I_N"/>
</dbReference>
<evidence type="ECO:0000256" key="3">
    <source>
        <dbReference type="ARBA" id="ARBA00005009"/>
    </source>
</evidence>
<feature type="region of interest" description="Disordered" evidence="9">
    <location>
        <begin position="1929"/>
        <end position="1948"/>
    </location>
</feature>
<dbReference type="PANTHER" id="PTHR21512:SF5">
    <property type="entry name" value="TRAFFICKING PROTEIN PARTICLE COMPLEX SUBUNIT 9"/>
    <property type="match status" value="1"/>
</dbReference>
<dbReference type="InterPro" id="IPR019999">
    <property type="entry name" value="Anth_synth_I-like"/>
</dbReference>
<gene>
    <name evidence="18" type="ORF">HOO65_010431</name>
</gene>
<comment type="catalytic activity">
    <reaction evidence="1">
        <text>chorismate + L-glutamine = 4-amino-4-deoxychorismate + L-glutamate</text>
        <dbReference type="Rhea" id="RHEA:11672"/>
        <dbReference type="ChEBI" id="CHEBI:29748"/>
        <dbReference type="ChEBI" id="CHEBI:29985"/>
        <dbReference type="ChEBI" id="CHEBI:58359"/>
        <dbReference type="ChEBI" id="CHEBI:58406"/>
        <dbReference type="EC" id="2.6.1.85"/>
    </reaction>
</comment>
<dbReference type="Proteomes" id="UP001610728">
    <property type="component" value="Unassembled WGS sequence"/>
</dbReference>
<proteinExistence type="predicted"/>
<dbReference type="InterPro" id="IPR029062">
    <property type="entry name" value="Class_I_gatase-like"/>
</dbReference>
<evidence type="ECO:0000313" key="19">
    <source>
        <dbReference type="Proteomes" id="UP001610728"/>
    </source>
</evidence>
<feature type="domain" description="Trs120/TRAPPC9 third Ig-like" evidence="16">
    <location>
        <begin position="1045"/>
        <end position="1227"/>
    </location>
</feature>
<dbReference type="Pfam" id="PF00117">
    <property type="entry name" value="GATase"/>
    <property type="match status" value="1"/>
</dbReference>
<dbReference type="InterPro" id="IPR058567">
    <property type="entry name" value="Ig_TRAPPC9_Trs120_3rd"/>
</dbReference>
<keyword evidence="5" id="KW-0315">Glutamine amidotransferase</keyword>
<dbReference type="Pfam" id="PF26282">
    <property type="entry name" value="Ig_TRAPPC9-Trs120_3rd"/>
    <property type="match status" value="1"/>
</dbReference>
<dbReference type="Gene3D" id="3.40.50.880">
    <property type="match status" value="1"/>
</dbReference>
<organism evidence="18 19">
    <name type="scientific">Ceratocystis lukuohia</name>
    <dbReference type="NCBI Taxonomy" id="2019550"/>
    <lineage>
        <taxon>Eukaryota</taxon>
        <taxon>Fungi</taxon>
        <taxon>Dikarya</taxon>
        <taxon>Ascomycota</taxon>
        <taxon>Pezizomycotina</taxon>
        <taxon>Sordariomycetes</taxon>
        <taxon>Hypocreomycetidae</taxon>
        <taxon>Microascales</taxon>
        <taxon>Ceratocystidaceae</taxon>
        <taxon>Ceratocystis</taxon>
    </lineage>
</organism>